<feature type="signal peptide" evidence="7">
    <location>
        <begin position="1"/>
        <end position="21"/>
    </location>
</feature>
<keyword evidence="7" id="KW-0732">Signal</keyword>
<evidence type="ECO:0000256" key="4">
    <source>
        <dbReference type="ARBA" id="ARBA00022982"/>
    </source>
</evidence>
<dbReference type="InterPro" id="IPR036909">
    <property type="entry name" value="Cyt_c-like_dom_sf"/>
</dbReference>
<dbReference type="KEGG" id="mflg:ABS361_14020"/>
<keyword evidence="1" id="KW-0813">Transport</keyword>
<organism evidence="9">
    <name type="scientific">Methyloraptor flagellatus</name>
    <dbReference type="NCBI Taxonomy" id="3162530"/>
    <lineage>
        <taxon>Bacteria</taxon>
        <taxon>Pseudomonadati</taxon>
        <taxon>Pseudomonadota</taxon>
        <taxon>Alphaproteobacteria</taxon>
        <taxon>Hyphomicrobiales</taxon>
        <taxon>Ancalomicrobiaceae</taxon>
        <taxon>Methyloraptor</taxon>
    </lineage>
</organism>
<proteinExistence type="predicted"/>
<keyword evidence="3 6" id="KW-0479">Metal-binding</keyword>
<dbReference type="PROSITE" id="PS51007">
    <property type="entry name" value="CYTC"/>
    <property type="match status" value="1"/>
</dbReference>
<evidence type="ECO:0000256" key="5">
    <source>
        <dbReference type="ARBA" id="ARBA00023004"/>
    </source>
</evidence>
<evidence type="ECO:0000256" key="1">
    <source>
        <dbReference type="ARBA" id="ARBA00022448"/>
    </source>
</evidence>
<keyword evidence="5 6" id="KW-0408">Iron</keyword>
<dbReference type="EMBL" id="CP158568">
    <property type="protein sequence ID" value="XBY43214.1"/>
    <property type="molecule type" value="Genomic_DNA"/>
</dbReference>
<feature type="chain" id="PRO_5043784109" evidence="7">
    <location>
        <begin position="22"/>
        <end position="130"/>
    </location>
</feature>
<dbReference type="InterPro" id="IPR009056">
    <property type="entry name" value="Cyt_c-like_dom"/>
</dbReference>
<dbReference type="GO" id="GO:0020037">
    <property type="term" value="F:heme binding"/>
    <property type="evidence" value="ECO:0007669"/>
    <property type="project" value="InterPro"/>
</dbReference>
<evidence type="ECO:0000256" key="7">
    <source>
        <dbReference type="SAM" id="SignalP"/>
    </source>
</evidence>
<evidence type="ECO:0000256" key="2">
    <source>
        <dbReference type="ARBA" id="ARBA00022617"/>
    </source>
</evidence>
<evidence type="ECO:0000313" key="9">
    <source>
        <dbReference type="EMBL" id="XBY43214.1"/>
    </source>
</evidence>
<dbReference type="GO" id="GO:0046872">
    <property type="term" value="F:metal ion binding"/>
    <property type="evidence" value="ECO:0007669"/>
    <property type="project" value="UniProtKB-KW"/>
</dbReference>
<sequence>MKKVVVLAALGFVAMAGQAFAAGNAGDGEKVFNKCKACHAVGEGAANKVGPELNGIIGRPKASIAAYTGYSAGLKAKGGDWTEADLTTWLKNPKAYVADTKMSFVGLNKDQDIEDVIAYLGQFGADGKKK</sequence>
<name>A0AAU7X591_9HYPH</name>
<reference evidence="9" key="1">
    <citation type="submission" date="2024-06" db="EMBL/GenBank/DDBJ databases">
        <title>Methylostella associata gen. nov., sp. nov., a novel Ancalomicrobiaceae-affiliated facultatively methylotrophic bacteria that feed on methanotrophs of the genus Methylococcus.</title>
        <authorList>
            <person name="Saltykova V."/>
            <person name="Danilova O.V."/>
            <person name="Oshkin I.Y."/>
            <person name="Belova S.E."/>
            <person name="Pimenov N.V."/>
            <person name="Dedysh S.N."/>
        </authorList>
    </citation>
    <scope>NUCLEOTIDE SEQUENCE</scope>
    <source>
        <strain evidence="9">S20</strain>
    </source>
</reference>
<dbReference type="Pfam" id="PF00034">
    <property type="entry name" value="Cytochrom_C"/>
    <property type="match status" value="1"/>
</dbReference>
<dbReference type="Gene3D" id="1.10.760.10">
    <property type="entry name" value="Cytochrome c-like domain"/>
    <property type="match status" value="1"/>
</dbReference>
<dbReference type="AlphaFoldDB" id="A0AAU7X591"/>
<evidence type="ECO:0000256" key="6">
    <source>
        <dbReference type="PROSITE-ProRule" id="PRU00433"/>
    </source>
</evidence>
<dbReference type="GO" id="GO:0009055">
    <property type="term" value="F:electron transfer activity"/>
    <property type="evidence" value="ECO:0007669"/>
    <property type="project" value="InterPro"/>
</dbReference>
<gene>
    <name evidence="9" type="ORF">ABS361_14020</name>
</gene>
<dbReference type="PANTHER" id="PTHR11961">
    <property type="entry name" value="CYTOCHROME C"/>
    <property type="match status" value="1"/>
</dbReference>
<protein>
    <submittedName>
        <fullName evidence="9">Cytochrome c family protein</fullName>
    </submittedName>
</protein>
<evidence type="ECO:0000256" key="3">
    <source>
        <dbReference type="ARBA" id="ARBA00022723"/>
    </source>
</evidence>
<feature type="domain" description="Cytochrome c" evidence="8">
    <location>
        <begin position="23"/>
        <end position="124"/>
    </location>
</feature>
<keyword evidence="4" id="KW-0249">Electron transport</keyword>
<accession>A0AAU7X591</accession>
<dbReference type="SUPFAM" id="SSF46626">
    <property type="entry name" value="Cytochrome c"/>
    <property type="match status" value="1"/>
</dbReference>
<dbReference type="PRINTS" id="PR00604">
    <property type="entry name" value="CYTCHRMECIAB"/>
</dbReference>
<dbReference type="InterPro" id="IPR002327">
    <property type="entry name" value="Cyt_c_1A/1B"/>
</dbReference>
<evidence type="ECO:0000259" key="8">
    <source>
        <dbReference type="PROSITE" id="PS51007"/>
    </source>
</evidence>
<dbReference type="RefSeq" id="WP_407048313.1">
    <property type="nucleotide sequence ID" value="NZ_CP158568.1"/>
</dbReference>
<keyword evidence="2 6" id="KW-0349">Heme</keyword>